<dbReference type="InterPro" id="IPR036390">
    <property type="entry name" value="WH_DNA-bd_sf"/>
</dbReference>
<dbReference type="Pfam" id="PF03466">
    <property type="entry name" value="LysR_substrate"/>
    <property type="match status" value="1"/>
</dbReference>
<protein>
    <submittedName>
        <fullName evidence="7">Hydrogen peroxide-inducible genes activator</fullName>
    </submittedName>
</protein>
<dbReference type="EMBL" id="QNTQ01000008">
    <property type="protein sequence ID" value="RBI85189.1"/>
    <property type="molecule type" value="Genomic_DNA"/>
</dbReference>
<dbReference type="OrthoDB" id="9775392at2"/>
<reference evidence="7 8" key="1">
    <citation type="submission" date="2018-07" db="EMBL/GenBank/DDBJ databases">
        <title>Rhodosalinus sp. strain E84T genomic sequence and assembly.</title>
        <authorList>
            <person name="Liu Z.-W."/>
            <person name="Lu D.-C."/>
        </authorList>
    </citation>
    <scope>NUCLEOTIDE SEQUENCE [LARGE SCALE GENOMIC DNA]</scope>
    <source>
        <strain evidence="7 8">E84</strain>
    </source>
</reference>
<dbReference type="PANTHER" id="PTHR30346:SF26">
    <property type="entry name" value="HYDROGEN PEROXIDE-INDUCIBLE GENES ACTIVATOR"/>
    <property type="match status" value="1"/>
</dbReference>
<accession>A0A365U8N3</accession>
<keyword evidence="5" id="KW-0804">Transcription</keyword>
<dbReference type="PANTHER" id="PTHR30346">
    <property type="entry name" value="TRANSCRIPTIONAL DUAL REGULATOR HCAR-RELATED"/>
    <property type="match status" value="1"/>
</dbReference>
<evidence type="ECO:0000256" key="4">
    <source>
        <dbReference type="ARBA" id="ARBA00023159"/>
    </source>
</evidence>
<dbReference type="Pfam" id="PF00126">
    <property type="entry name" value="HTH_1"/>
    <property type="match status" value="1"/>
</dbReference>
<evidence type="ECO:0000313" key="8">
    <source>
        <dbReference type="Proteomes" id="UP000253370"/>
    </source>
</evidence>
<dbReference type="SUPFAM" id="SSF53850">
    <property type="entry name" value="Periplasmic binding protein-like II"/>
    <property type="match status" value="1"/>
</dbReference>
<evidence type="ECO:0000256" key="5">
    <source>
        <dbReference type="ARBA" id="ARBA00023163"/>
    </source>
</evidence>
<dbReference type="RefSeq" id="WP_113289517.1">
    <property type="nucleotide sequence ID" value="NZ_QNTQ01000008.1"/>
</dbReference>
<dbReference type="CDD" id="cd08411">
    <property type="entry name" value="PBP2_OxyR"/>
    <property type="match status" value="1"/>
</dbReference>
<comment type="caution">
    <text evidence="7">The sequence shown here is derived from an EMBL/GenBank/DDBJ whole genome shotgun (WGS) entry which is preliminary data.</text>
</comment>
<proteinExistence type="inferred from homology"/>
<feature type="domain" description="HTH lysR-type" evidence="6">
    <location>
        <begin position="5"/>
        <end position="61"/>
    </location>
</feature>
<evidence type="ECO:0000256" key="1">
    <source>
        <dbReference type="ARBA" id="ARBA00009437"/>
    </source>
</evidence>
<dbReference type="GO" id="GO:0003677">
    <property type="term" value="F:DNA binding"/>
    <property type="evidence" value="ECO:0007669"/>
    <property type="project" value="UniProtKB-KW"/>
</dbReference>
<keyword evidence="2" id="KW-0805">Transcription regulation</keyword>
<keyword evidence="3" id="KW-0238">DNA-binding</keyword>
<comment type="similarity">
    <text evidence="1">Belongs to the LysR transcriptional regulatory family.</text>
</comment>
<dbReference type="AlphaFoldDB" id="A0A365U8N3"/>
<dbReference type="InterPro" id="IPR005119">
    <property type="entry name" value="LysR_subst-bd"/>
</dbReference>
<dbReference type="PROSITE" id="PS50931">
    <property type="entry name" value="HTH_LYSR"/>
    <property type="match status" value="1"/>
</dbReference>
<dbReference type="SUPFAM" id="SSF46785">
    <property type="entry name" value="Winged helix' DNA-binding domain"/>
    <property type="match status" value="1"/>
</dbReference>
<dbReference type="InterPro" id="IPR036388">
    <property type="entry name" value="WH-like_DNA-bd_sf"/>
</dbReference>
<evidence type="ECO:0000313" key="7">
    <source>
        <dbReference type="EMBL" id="RBI85189.1"/>
    </source>
</evidence>
<keyword evidence="4" id="KW-0010">Activator</keyword>
<gene>
    <name evidence="7" type="ORF">DRV85_10920</name>
</gene>
<name>A0A365U8N3_9RHOB</name>
<dbReference type="GO" id="GO:0032993">
    <property type="term" value="C:protein-DNA complex"/>
    <property type="evidence" value="ECO:0007669"/>
    <property type="project" value="TreeGrafter"/>
</dbReference>
<dbReference type="GO" id="GO:0003700">
    <property type="term" value="F:DNA-binding transcription factor activity"/>
    <property type="evidence" value="ECO:0007669"/>
    <property type="project" value="InterPro"/>
</dbReference>
<dbReference type="Gene3D" id="1.10.10.10">
    <property type="entry name" value="Winged helix-like DNA-binding domain superfamily/Winged helix DNA-binding domain"/>
    <property type="match status" value="1"/>
</dbReference>
<evidence type="ECO:0000256" key="2">
    <source>
        <dbReference type="ARBA" id="ARBA00023015"/>
    </source>
</evidence>
<dbReference type="FunFam" id="1.10.10.10:FF:000001">
    <property type="entry name" value="LysR family transcriptional regulator"/>
    <property type="match status" value="1"/>
</dbReference>
<sequence length="310" mass="34122">MTRQPTLQQLRYFVALADTGHFRKAAERMEVTQPSLSQQIGNLETCLQQHLVERGRRVVLTPAGREVLRRARSIIAETEAMVAACHRAEAGISGTVRLGVSPTLGPYFMPRLVRRLREHFPDLRLVIREAPPRALIGELLEGMHDVTLTQTPVPTTDAVVTQLFREPLFAVMAHDHPLGGGGPIEIAALAGQDVLTLGPDYALHAQIAELCARAGARLRQDYEGTSLDALRQMAAMRMGMTILPALYVASEVDSPDADVAVRPFRGGRLTRMVGMVWRRSAGRSTGFERFAEIARDVARTDHRGLLQVIG</sequence>
<dbReference type="Proteomes" id="UP000253370">
    <property type="component" value="Unassembled WGS sequence"/>
</dbReference>
<evidence type="ECO:0000259" key="6">
    <source>
        <dbReference type="PROSITE" id="PS50931"/>
    </source>
</evidence>
<keyword evidence="8" id="KW-1185">Reference proteome</keyword>
<evidence type="ECO:0000256" key="3">
    <source>
        <dbReference type="ARBA" id="ARBA00023125"/>
    </source>
</evidence>
<organism evidence="7 8">
    <name type="scientific">Rhodosalinus halophilus</name>
    <dbReference type="NCBI Taxonomy" id="2259333"/>
    <lineage>
        <taxon>Bacteria</taxon>
        <taxon>Pseudomonadati</taxon>
        <taxon>Pseudomonadota</taxon>
        <taxon>Alphaproteobacteria</taxon>
        <taxon>Rhodobacterales</taxon>
        <taxon>Paracoccaceae</taxon>
        <taxon>Rhodosalinus</taxon>
    </lineage>
</organism>
<dbReference type="Gene3D" id="3.40.190.10">
    <property type="entry name" value="Periplasmic binding protein-like II"/>
    <property type="match status" value="2"/>
</dbReference>
<dbReference type="InterPro" id="IPR000847">
    <property type="entry name" value="LysR_HTH_N"/>
</dbReference>
<dbReference type="PRINTS" id="PR00039">
    <property type="entry name" value="HTHLYSR"/>
</dbReference>